<proteinExistence type="inferred from homology"/>
<dbReference type="InterPro" id="IPR036045">
    <property type="entry name" value="Sec1-like_sf"/>
</dbReference>
<dbReference type="Gene3D" id="1.25.40.60">
    <property type="match status" value="1"/>
</dbReference>
<evidence type="ECO:0008006" key="3">
    <source>
        <dbReference type="Google" id="ProtNLM"/>
    </source>
</evidence>
<dbReference type="InterPro" id="IPR001619">
    <property type="entry name" value="Sec1-like"/>
</dbReference>
<name>A0A0S4TFP7_CRYHO</name>
<dbReference type="PANTHER" id="PTHR11679">
    <property type="entry name" value="VESICLE PROTEIN SORTING-ASSOCIATED"/>
    <property type="match status" value="1"/>
</dbReference>
<evidence type="ECO:0000313" key="2">
    <source>
        <dbReference type="EMBL" id="CUV06324.1"/>
    </source>
</evidence>
<evidence type="ECO:0000256" key="1">
    <source>
        <dbReference type="ARBA" id="ARBA00009884"/>
    </source>
</evidence>
<dbReference type="VEuPathDB" id="CryptoDB:ChTU502y2012_374g0055"/>
<protein>
    <recommendedName>
        <fullName evidence="3">Sec1 family protein</fullName>
    </recommendedName>
</protein>
<dbReference type="GO" id="GO:0016192">
    <property type="term" value="P:vesicle-mediated transport"/>
    <property type="evidence" value="ECO:0007669"/>
    <property type="project" value="InterPro"/>
</dbReference>
<dbReference type="EMBL" id="LN877951">
    <property type="protein sequence ID" value="CUV06324.1"/>
    <property type="molecule type" value="Genomic_DNA"/>
</dbReference>
<dbReference type="InterPro" id="IPR043127">
    <property type="entry name" value="Sec-1-like_dom3a"/>
</dbReference>
<comment type="similarity">
    <text evidence="1">Belongs to the STXBP/unc-18/SEC1 family.</text>
</comment>
<dbReference type="VEuPathDB" id="CryptoDB:Chro.50427"/>
<organism evidence="2">
    <name type="scientific">Cryptosporidium hominis</name>
    <dbReference type="NCBI Taxonomy" id="237895"/>
    <lineage>
        <taxon>Eukaryota</taxon>
        <taxon>Sar</taxon>
        <taxon>Alveolata</taxon>
        <taxon>Apicomplexa</taxon>
        <taxon>Conoidasida</taxon>
        <taxon>Coccidia</taxon>
        <taxon>Eucoccidiorida</taxon>
        <taxon>Eimeriorina</taxon>
        <taxon>Cryptosporidiidae</taxon>
        <taxon>Cryptosporidium</taxon>
    </lineage>
</organism>
<dbReference type="Gene3D" id="3.40.50.1910">
    <property type="match status" value="1"/>
</dbReference>
<dbReference type="VEuPathDB" id="CryptoDB:CHUDEA5_4180"/>
<dbReference type="InterPro" id="IPR027482">
    <property type="entry name" value="Sec1-like_dom2"/>
</dbReference>
<gene>
    <name evidence="2" type="ORF">CHUDEA5_4180</name>
</gene>
<dbReference type="SUPFAM" id="SSF56815">
    <property type="entry name" value="Sec1/munc18-like (SM) proteins"/>
    <property type="match status" value="1"/>
</dbReference>
<dbReference type="VEuPathDB" id="CryptoDB:GY17_00001527"/>
<dbReference type="AlphaFoldDB" id="A0A0S4TFP7"/>
<reference evidence="2" key="1">
    <citation type="submission" date="2015-08" db="EMBL/GenBank/DDBJ databases">
        <authorList>
            <person name="Babu N.S."/>
            <person name="Beckwith C.J."/>
            <person name="Beseler K.G."/>
            <person name="Brison A."/>
            <person name="Carone J.V."/>
            <person name="Caskin T.P."/>
            <person name="Diamond M."/>
            <person name="Durham M.E."/>
            <person name="Foxe J.M."/>
            <person name="Go M."/>
            <person name="Henderson B.A."/>
            <person name="Jones I.B."/>
            <person name="McGettigan J.A."/>
            <person name="Micheletti S.J."/>
            <person name="Nasrallah M.E."/>
            <person name="Ortiz D."/>
            <person name="Piller C.R."/>
            <person name="Privatt S.R."/>
            <person name="Schneider S.L."/>
            <person name="Sharp S."/>
            <person name="Smith T.C."/>
            <person name="Stanton J.D."/>
            <person name="Ullery H.E."/>
            <person name="Wilson R.J."/>
            <person name="Serrano M.G."/>
            <person name="Buck G."/>
            <person name="Lee V."/>
            <person name="Wang Y."/>
            <person name="Carvalho R."/>
            <person name="Voegtly L."/>
            <person name="Shi R."/>
            <person name="Duckworth R."/>
            <person name="Johnson A."/>
            <person name="Loviza R."/>
            <person name="Walstead R."/>
            <person name="Shah Z."/>
            <person name="Kiflezghi M."/>
            <person name="Wade K."/>
            <person name="Ball S.L."/>
            <person name="Bradley K.W."/>
            <person name="Asai D.J."/>
            <person name="Bowman C.A."/>
            <person name="Russell D.A."/>
            <person name="Pope W.H."/>
            <person name="Jacobs-Sera D."/>
            <person name="Hendrix R.W."/>
            <person name="Hatfull G.F."/>
        </authorList>
    </citation>
    <scope>NUCLEOTIDE SEQUENCE [LARGE SCALE GENOMIC DNA]</scope>
</reference>
<sequence length="418" mass="48942">MYNLPSSWTTYEETLFSRMIEGIYSASLQLGEIPVIRYLANSPLCRNIAFAVERRLLDSNLIDLVSGEFVNTRSESYDDKRNESTILLILDRREDPVTPLLTQWTYHAMIHELLEIKNNRLCLDNGEFSNKEKEEYVLSEQYDDFFRDHKYDNFGDIGFSIRDLVNNHHESSKTNHRLETIDDISRFVQMYPDFKKEYNNIYKHVNILHELSRIVQERDLMRISALEQDLTVCDNVDEHSRQIGNLLSDTRISQFDKLRLALLYSLKYEKEEIQINNFKYHLGTQANYIDKLLQVFGENFRSGDLFLNKTLLNIAKNTINKSNNNNIYIQHKTLLYYILENLVKGKLKNSRFPSTTDDYNSSKKPLKIMVFVVGGVTLEESRDVNVIRNLYDVDIILGGTNLLNSKLFIKDLELLINS</sequence>
<accession>A0A0S4TFP7</accession>
<dbReference type="Proteomes" id="UP000199752">
    <property type="component" value="Chromosome 5"/>
</dbReference>
<dbReference type="Gene3D" id="3.90.830.10">
    <property type="entry name" value="Syntaxin Binding Protein 1, Chain A, domain 2"/>
    <property type="match status" value="1"/>
</dbReference>
<dbReference type="Pfam" id="PF00995">
    <property type="entry name" value="Sec1"/>
    <property type="match status" value="1"/>
</dbReference>